<proteinExistence type="predicted"/>
<protein>
    <submittedName>
        <fullName evidence="1">Uncharacterized protein</fullName>
    </submittedName>
</protein>
<dbReference type="EMBL" id="NUVX01000065">
    <property type="protein sequence ID" value="PFJ32295.1"/>
    <property type="molecule type" value="Genomic_DNA"/>
</dbReference>
<organism evidence="1 2">
    <name type="scientific">Bacillus thuringiensis</name>
    <dbReference type="NCBI Taxonomy" id="1428"/>
    <lineage>
        <taxon>Bacteria</taxon>
        <taxon>Bacillati</taxon>
        <taxon>Bacillota</taxon>
        <taxon>Bacilli</taxon>
        <taxon>Bacillales</taxon>
        <taxon>Bacillaceae</taxon>
        <taxon>Bacillus</taxon>
        <taxon>Bacillus cereus group</taxon>
    </lineage>
</organism>
<reference evidence="1 2" key="1">
    <citation type="submission" date="2017-09" db="EMBL/GenBank/DDBJ databases">
        <title>Large-scale bioinformatics analysis of Bacillus genomes uncovers conserved roles of natural products in bacterial physiology.</title>
        <authorList>
            <consortium name="Agbiome Team Llc"/>
            <person name="Bleich R.M."/>
            <person name="Grubbs K.J."/>
            <person name="Santa Maria K.C."/>
            <person name="Allen S.E."/>
            <person name="Farag S."/>
            <person name="Shank E.A."/>
            <person name="Bowers A."/>
        </authorList>
    </citation>
    <scope>NUCLEOTIDE SEQUENCE [LARGE SCALE GENOMIC DNA]</scope>
    <source>
        <strain evidence="1 2">AFS085496</strain>
    </source>
</reference>
<dbReference type="Proteomes" id="UP000224003">
    <property type="component" value="Unassembled WGS sequence"/>
</dbReference>
<evidence type="ECO:0000313" key="1">
    <source>
        <dbReference type="EMBL" id="PFJ32295.1"/>
    </source>
</evidence>
<name>A0A9X6WJJ8_BACTU</name>
<sequence>MTKREKIMTKKDKFRRVASALFDIVGVENYFYHRYEALKHNLTEEEKAIEKQLWRVYMDGLKPRHENNKEYDRYIQMALTFVKTVVEKYVPAEEMKHADGREFTFEFLERDLDCKEVENWKAGSKFICILNENVSVKRIPLETDENGNWKNHLYGAIYESKLIDANFKPEVANMDGGLYEVVETGERFDIRDLWSERTFEIHSDKKESHTIIKEFEYEKEFVDEMEDFGFGYGEVAECSRCRGGGCPSCDTTGFFTGFRVY</sequence>
<dbReference type="RefSeq" id="WP_098517338.1">
    <property type="nucleotide sequence ID" value="NZ_NUVX01000065.1"/>
</dbReference>
<gene>
    <name evidence="1" type="ORF">COJ15_28920</name>
</gene>
<evidence type="ECO:0000313" key="2">
    <source>
        <dbReference type="Proteomes" id="UP000224003"/>
    </source>
</evidence>
<accession>A0A9X6WJJ8</accession>
<dbReference type="AlphaFoldDB" id="A0A9X6WJJ8"/>
<comment type="caution">
    <text evidence="1">The sequence shown here is derived from an EMBL/GenBank/DDBJ whole genome shotgun (WGS) entry which is preliminary data.</text>
</comment>